<reference evidence="9" key="1">
    <citation type="submission" date="2023-03" db="EMBL/GenBank/DDBJ databases">
        <title>Mating type loci evolution in Malassezia.</title>
        <authorList>
            <person name="Coelho M.A."/>
        </authorList>
    </citation>
    <scope>NUCLEOTIDE SEQUENCE</scope>
    <source>
        <strain evidence="9">CBS 11721</strain>
    </source>
</reference>
<dbReference type="PANTHER" id="PTHR11864:SF0">
    <property type="entry name" value="PRP40 PRE-MRNA PROCESSING FACTOR 40 HOMOLOG A (YEAST)"/>
    <property type="match status" value="1"/>
</dbReference>
<dbReference type="SUPFAM" id="SSF81698">
    <property type="entry name" value="FF domain"/>
    <property type="match status" value="3"/>
</dbReference>
<dbReference type="InterPro" id="IPR001202">
    <property type="entry name" value="WW_dom"/>
</dbReference>
<comment type="subcellular location">
    <subcellularLocation>
        <location evidence="1">Nucleus</location>
    </subcellularLocation>
</comment>
<evidence type="ECO:0000256" key="2">
    <source>
        <dbReference type="ARBA" id="ARBA00022664"/>
    </source>
</evidence>
<evidence type="ECO:0000313" key="9">
    <source>
        <dbReference type="EMBL" id="WFD34602.1"/>
    </source>
</evidence>
<dbReference type="Pfam" id="PF01846">
    <property type="entry name" value="FF"/>
    <property type="match status" value="2"/>
</dbReference>
<evidence type="ECO:0000256" key="3">
    <source>
        <dbReference type="ARBA" id="ARBA00022737"/>
    </source>
</evidence>
<dbReference type="InterPro" id="IPR002713">
    <property type="entry name" value="FF_domain"/>
</dbReference>
<dbReference type="Gene3D" id="1.10.10.440">
    <property type="entry name" value="FF domain"/>
    <property type="match status" value="3"/>
</dbReference>
<evidence type="ECO:0000256" key="1">
    <source>
        <dbReference type="ARBA" id="ARBA00004123"/>
    </source>
</evidence>
<dbReference type="Proteomes" id="UP001219933">
    <property type="component" value="Chromosome 2"/>
</dbReference>
<keyword evidence="4" id="KW-0508">mRNA splicing</keyword>
<dbReference type="AlphaFoldDB" id="A0AAF0J5K8"/>
<dbReference type="PANTHER" id="PTHR11864">
    <property type="entry name" value="PRE-MRNA-PROCESSING PROTEIN PRP40"/>
    <property type="match status" value="1"/>
</dbReference>
<sequence>MAKGTWVEYTNDQGRPYWYHTKEKRSVWEKPKELKTPRERALDKTPWRQYRTGDKVYYVNRETKESVWKLPADLQEYLDSIPETTVATQKSKKLPVPEAPEAPAGSIGARSAPYSVNSYTPTFSTPEQAENAFIRMLEQKGVESDWTWEQTIREIITETNYKALKTIADRRAVFQKYINRLKAIEERDRRDRISALRPRVYRVLESRGGFAPYMSYATFEYKLQRSEVGHRIFRNDALARELYSIIVRDAERRRDNAARRDREHCTEALGALLRSLDLGPATRWRDAHKLIVDSAEYKEDARLQEMPLADMLAVFEQHIDALEAEARTSHDGATREQRTLQRQRREAFVALLDEKEADGTLSPRSTWVSFLPAIRDDARLIDLAGGPGSTAQELFYDRLDELERRFSSHMRMLMPQLRRHNVTVHDMGQWDAVREAARASDAPEELRQLDDIRLGELVNELVYQAGRDAQESKRRAERRARHYADELRFAFKRIEPPLDIDASFESILPRISQLPEYVELERISGGVDAAQGAWEKFRRRQAEKKLDDRAERTDRTDRGDRGDRSDRHITPTYHDLDSEERKRKEPSSERDPREARQRMRYEEEAPM</sequence>
<evidence type="ECO:0000256" key="4">
    <source>
        <dbReference type="ARBA" id="ARBA00023187"/>
    </source>
</evidence>
<feature type="region of interest" description="Disordered" evidence="6">
    <location>
        <begin position="88"/>
        <end position="111"/>
    </location>
</feature>
<dbReference type="FunFam" id="1.10.10.440:FF:000013">
    <property type="entry name" value="pre-mRNA-processing protein 40A isoform X1"/>
    <property type="match status" value="1"/>
</dbReference>
<dbReference type="GO" id="GO:0005685">
    <property type="term" value="C:U1 snRNP"/>
    <property type="evidence" value="ECO:0007669"/>
    <property type="project" value="TreeGrafter"/>
</dbReference>
<dbReference type="GO" id="GO:0071004">
    <property type="term" value="C:U2-type prespliceosome"/>
    <property type="evidence" value="ECO:0007669"/>
    <property type="project" value="TreeGrafter"/>
</dbReference>
<feature type="region of interest" description="Disordered" evidence="6">
    <location>
        <begin position="541"/>
        <end position="607"/>
    </location>
</feature>
<keyword evidence="2" id="KW-0507">mRNA processing</keyword>
<dbReference type="Gene3D" id="2.20.70.10">
    <property type="match status" value="2"/>
</dbReference>
<dbReference type="InterPro" id="IPR036517">
    <property type="entry name" value="FF_domain_sf"/>
</dbReference>
<evidence type="ECO:0000256" key="6">
    <source>
        <dbReference type="SAM" id="MobiDB-lite"/>
    </source>
</evidence>
<gene>
    <name evidence="9" type="primary">PRP40</name>
    <name evidence="9" type="ORF">MCUN1_001443</name>
</gene>
<evidence type="ECO:0000259" key="7">
    <source>
        <dbReference type="PROSITE" id="PS50020"/>
    </source>
</evidence>
<evidence type="ECO:0000259" key="8">
    <source>
        <dbReference type="PROSITE" id="PS51676"/>
    </source>
</evidence>
<feature type="domain" description="WW" evidence="7">
    <location>
        <begin position="6"/>
        <end position="33"/>
    </location>
</feature>
<dbReference type="SUPFAM" id="SSF51045">
    <property type="entry name" value="WW domain"/>
    <property type="match status" value="2"/>
</dbReference>
<keyword evidence="5" id="KW-0539">Nucleus</keyword>
<organism evidence="9 10">
    <name type="scientific">Malassezia cuniculi</name>
    <dbReference type="NCBI Taxonomy" id="948313"/>
    <lineage>
        <taxon>Eukaryota</taxon>
        <taxon>Fungi</taxon>
        <taxon>Dikarya</taxon>
        <taxon>Basidiomycota</taxon>
        <taxon>Ustilaginomycotina</taxon>
        <taxon>Malasseziomycetes</taxon>
        <taxon>Malasseziales</taxon>
        <taxon>Malasseziaceae</taxon>
        <taxon>Malassezia</taxon>
    </lineage>
</organism>
<feature type="domain" description="WW" evidence="7">
    <location>
        <begin position="45"/>
        <end position="73"/>
    </location>
</feature>
<keyword evidence="3" id="KW-0677">Repeat</keyword>
<dbReference type="GO" id="GO:0045292">
    <property type="term" value="P:mRNA cis splicing, via spliceosome"/>
    <property type="evidence" value="ECO:0007669"/>
    <property type="project" value="InterPro"/>
</dbReference>
<proteinExistence type="predicted"/>
<feature type="domain" description="FF" evidence="8">
    <location>
        <begin position="341"/>
        <end position="401"/>
    </location>
</feature>
<dbReference type="EMBL" id="CP119878">
    <property type="protein sequence ID" value="WFD34602.1"/>
    <property type="molecule type" value="Genomic_DNA"/>
</dbReference>
<dbReference type="SMART" id="SM00441">
    <property type="entry name" value="FF"/>
    <property type="match status" value="3"/>
</dbReference>
<evidence type="ECO:0000313" key="10">
    <source>
        <dbReference type="Proteomes" id="UP001219933"/>
    </source>
</evidence>
<dbReference type="InterPro" id="IPR036020">
    <property type="entry name" value="WW_dom_sf"/>
</dbReference>
<dbReference type="SMART" id="SM00456">
    <property type="entry name" value="WW"/>
    <property type="match status" value="2"/>
</dbReference>
<accession>A0AAF0J5K8</accession>
<dbReference type="PROSITE" id="PS51676">
    <property type="entry name" value="FF"/>
    <property type="match status" value="2"/>
</dbReference>
<dbReference type="InterPro" id="IPR039726">
    <property type="entry name" value="Prp40-like"/>
</dbReference>
<keyword evidence="10" id="KW-1185">Reference proteome</keyword>
<evidence type="ECO:0000256" key="5">
    <source>
        <dbReference type="ARBA" id="ARBA00023242"/>
    </source>
</evidence>
<dbReference type="GO" id="GO:0003723">
    <property type="term" value="F:RNA binding"/>
    <property type="evidence" value="ECO:0007669"/>
    <property type="project" value="TreeGrafter"/>
</dbReference>
<feature type="domain" description="FF" evidence="8">
    <location>
        <begin position="125"/>
        <end position="180"/>
    </location>
</feature>
<dbReference type="PROSITE" id="PS50020">
    <property type="entry name" value="WW_DOMAIN_2"/>
    <property type="match status" value="2"/>
</dbReference>
<name>A0AAF0J5K8_9BASI</name>
<feature type="compositionally biased region" description="Basic and acidic residues" evidence="6">
    <location>
        <begin position="543"/>
        <end position="607"/>
    </location>
</feature>
<dbReference type="CDD" id="cd00201">
    <property type="entry name" value="WW"/>
    <property type="match status" value="2"/>
</dbReference>
<protein>
    <submittedName>
        <fullName evidence="9">U1 snRNP protein</fullName>
    </submittedName>
</protein>